<dbReference type="InterPro" id="IPR054425">
    <property type="entry name" value="Cdc6_ORC1-like_ATPase_lid"/>
</dbReference>
<dbReference type="CDD" id="cd00009">
    <property type="entry name" value="AAA"/>
    <property type="match status" value="1"/>
</dbReference>
<evidence type="ECO:0000256" key="10">
    <source>
        <dbReference type="ARBA" id="ARBA00023242"/>
    </source>
</evidence>
<keyword evidence="5" id="KW-0479">Metal-binding</keyword>
<feature type="compositionally biased region" description="Polar residues" evidence="12">
    <location>
        <begin position="129"/>
        <end position="139"/>
    </location>
</feature>
<dbReference type="InterPro" id="IPR003959">
    <property type="entry name" value="ATPase_AAA_core"/>
</dbReference>
<feature type="compositionally biased region" description="Basic and acidic residues" evidence="12">
    <location>
        <begin position="217"/>
        <end position="230"/>
    </location>
</feature>
<feature type="compositionally biased region" description="Low complexity" evidence="12">
    <location>
        <begin position="154"/>
        <end position="166"/>
    </location>
</feature>
<feature type="region of interest" description="Disordered" evidence="12">
    <location>
        <begin position="124"/>
        <end position="318"/>
    </location>
</feature>
<dbReference type="SMART" id="SM01074">
    <property type="entry name" value="Cdc6_C"/>
    <property type="match status" value="1"/>
</dbReference>
<keyword evidence="10 11" id="KW-0539">Nucleus</keyword>
<evidence type="ECO:0000256" key="11">
    <source>
        <dbReference type="RuleBase" id="RU365058"/>
    </source>
</evidence>
<evidence type="ECO:0000256" key="3">
    <source>
        <dbReference type="ARBA" id="ARBA00019081"/>
    </source>
</evidence>
<dbReference type="Gene3D" id="1.10.8.60">
    <property type="match status" value="1"/>
</dbReference>
<comment type="similarity">
    <text evidence="2 11">Belongs to the ORC1 family.</text>
</comment>
<keyword evidence="7 11" id="KW-0067">ATP-binding</keyword>
<dbReference type="SUPFAM" id="SSF52540">
    <property type="entry name" value="P-loop containing nucleoside triphosphate hydrolases"/>
    <property type="match status" value="1"/>
</dbReference>
<feature type="compositionally biased region" description="Polar residues" evidence="12">
    <location>
        <begin position="167"/>
        <end position="178"/>
    </location>
</feature>
<dbReference type="InterPro" id="IPR003593">
    <property type="entry name" value="AAA+_ATPase"/>
</dbReference>
<keyword evidence="8" id="KW-0460">Magnesium</keyword>
<dbReference type="Gene3D" id="3.40.50.300">
    <property type="entry name" value="P-loop containing nucleotide triphosphate hydrolases"/>
    <property type="match status" value="1"/>
</dbReference>
<dbReference type="Pfam" id="PF00004">
    <property type="entry name" value="AAA"/>
    <property type="match status" value="1"/>
</dbReference>
<feature type="compositionally biased region" description="Basic residues" evidence="12">
    <location>
        <begin position="278"/>
        <end position="287"/>
    </location>
</feature>
<dbReference type="OrthoDB" id="1926878at2759"/>
<name>A0A9P0H6N8_NEZVI</name>
<dbReference type="FunFam" id="3.40.50.300:FF:000199">
    <property type="entry name" value="Origin recognition complex subunit 1"/>
    <property type="match status" value="1"/>
</dbReference>
<keyword evidence="4 11" id="KW-0235">DNA replication</keyword>
<dbReference type="GO" id="GO:0006270">
    <property type="term" value="P:DNA replication initiation"/>
    <property type="evidence" value="ECO:0007669"/>
    <property type="project" value="TreeGrafter"/>
</dbReference>
<evidence type="ECO:0000256" key="9">
    <source>
        <dbReference type="ARBA" id="ARBA00023125"/>
    </source>
</evidence>
<evidence type="ECO:0000256" key="5">
    <source>
        <dbReference type="ARBA" id="ARBA00022723"/>
    </source>
</evidence>
<evidence type="ECO:0000256" key="12">
    <source>
        <dbReference type="SAM" id="MobiDB-lite"/>
    </source>
</evidence>
<evidence type="ECO:0000313" key="16">
    <source>
        <dbReference type="Proteomes" id="UP001152798"/>
    </source>
</evidence>
<dbReference type="GO" id="GO:0033314">
    <property type="term" value="P:mitotic DNA replication checkpoint signaling"/>
    <property type="evidence" value="ECO:0007669"/>
    <property type="project" value="TreeGrafter"/>
</dbReference>
<dbReference type="AlphaFoldDB" id="A0A9P0H6N8"/>
<feature type="compositionally biased region" description="Basic and acidic residues" evidence="12">
    <location>
        <begin position="243"/>
        <end position="256"/>
    </location>
</feature>
<reference evidence="15" key="1">
    <citation type="submission" date="2022-01" db="EMBL/GenBank/DDBJ databases">
        <authorList>
            <person name="King R."/>
        </authorList>
    </citation>
    <scope>NUCLEOTIDE SEQUENCE</scope>
</reference>
<protein>
    <recommendedName>
        <fullName evidence="3 11">Origin recognition complex subunit 1</fullName>
    </recommendedName>
</protein>
<proteinExistence type="inferred from homology"/>
<dbReference type="PANTHER" id="PTHR10763:SF23">
    <property type="entry name" value="ORIGIN RECOGNITION COMPLEX SUBUNIT 1"/>
    <property type="match status" value="1"/>
</dbReference>
<evidence type="ECO:0000256" key="8">
    <source>
        <dbReference type="ARBA" id="ARBA00022842"/>
    </source>
</evidence>
<evidence type="ECO:0000256" key="1">
    <source>
        <dbReference type="ARBA" id="ARBA00004123"/>
    </source>
</evidence>
<dbReference type="EMBL" id="OV725079">
    <property type="protein sequence ID" value="CAH1396334.1"/>
    <property type="molecule type" value="Genomic_DNA"/>
</dbReference>
<comment type="function">
    <text evidence="11">Component of the origin recognition complex (ORC) that binds origins of replication. DNA-binding is ATP-dependent, however specific DNA sequences that define origins of replication have not been identified so far. ORC is required to assemble the pre-replication complex necessary to initiate DNA replication.</text>
</comment>
<dbReference type="InterPro" id="IPR015163">
    <property type="entry name" value="Cdc6_C"/>
</dbReference>
<keyword evidence="16" id="KW-1185">Reference proteome</keyword>
<sequence length="777" mass="86718">MDLTPLKSISLRSTPKGKVNSMDLDATPKKVRFSLKGDYQKGLSIGKENKIFKAEDVLSMLNDSSLSEDGETSSDEEWIVTKSKALSISDSPITRNVSSATESTPVPNAVVKVTPLKLLRKAEYEVNKAPSSNKKNAVSVSPIVIKRKTDGRNTPDSSSLPLTPSSKCNVSKSYNEKVSPSPVRRSLRKKPINPKYNSDTENDCSPPKRRTPRRRIAKLEYSHENEKMEAEDCFESTSQNKSSDSEDNKPLEERLISSETNSLFLKESPPSSPDVKIKQHTPRSSARKKLELTSPVLPKTSSECHSPVTPRRSARKKLELSSPVITEVCYKDDSSSDQTEEFKTPKRKNKVFRNSVIDSPSLRRQVLTPKHSAKKKLEMTPPRSGKKIRSGFLSPVVKERTKCHLSGTPSSRLDLARASLHTSNIPSSLPCREKEYNNILSFTIRKIEDKAGGCMYISGVPGTGKTATVHAVIKLLQEKAANDEISDFDFVEVNALRLTEPRQAYTRLWQELSGNKCSPEMAMIELEKKFNKKCKRSTVVLVDELDYLCNRRQDVIYNILEWSTKSSAALTVITIANTMDLPERTLKGKVTSRMGLTRLVFQPYTFQQLQQIVLNRIGSKSNFHVDAIQLVARKVAAVSGDARRALDICRRAIEMISSDTEVVKVSHIEKALTQIFTGTRVTAIKKCSVMNQFLLRAMRDEFHRTGVEETTVGQVYPQFNAITTLEGYEVPPIGMILNMSSALADSGLILAEKCRSDLNRKLSLNVSPDDIHYALSC</sequence>
<comment type="subcellular location">
    <subcellularLocation>
        <location evidence="1 11">Nucleus</location>
    </subcellularLocation>
</comment>
<keyword evidence="6 11" id="KW-0547">Nucleotide-binding</keyword>
<evidence type="ECO:0000313" key="15">
    <source>
        <dbReference type="EMBL" id="CAH1396334.1"/>
    </source>
</evidence>
<dbReference type="Proteomes" id="UP001152798">
    <property type="component" value="Chromosome 3"/>
</dbReference>
<dbReference type="GO" id="GO:0005664">
    <property type="term" value="C:nuclear origin of replication recognition complex"/>
    <property type="evidence" value="ECO:0007669"/>
    <property type="project" value="TreeGrafter"/>
</dbReference>
<dbReference type="InterPro" id="IPR027417">
    <property type="entry name" value="P-loop_NTPase"/>
</dbReference>
<dbReference type="GO" id="GO:0016887">
    <property type="term" value="F:ATP hydrolysis activity"/>
    <property type="evidence" value="ECO:0007669"/>
    <property type="project" value="InterPro"/>
</dbReference>
<dbReference type="PANTHER" id="PTHR10763">
    <property type="entry name" value="CELL DIVISION CONTROL PROTEIN 6-RELATED"/>
    <property type="match status" value="1"/>
</dbReference>
<dbReference type="Pfam" id="PF22606">
    <property type="entry name" value="Cdc6-ORC-like_ATPase_lid"/>
    <property type="match status" value="1"/>
</dbReference>
<comment type="subunit">
    <text evidence="11">ORC is composed of six subunits.</text>
</comment>
<evidence type="ECO:0000256" key="7">
    <source>
        <dbReference type="ARBA" id="ARBA00022840"/>
    </source>
</evidence>
<accession>A0A9P0H6N8</accession>
<evidence type="ECO:0000256" key="6">
    <source>
        <dbReference type="ARBA" id="ARBA00022741"/>
    </source>
</evidence>
<dbReference type="SMART" id="SM00382">
    <property type="entry name" value="AAA"/>
    <property type="match status" value="1"/>
</dbReference>
<feature type="region of interest" description="Disordered" evidence="12">
    <location>
        <begin position="1"/>
        <end position="24"/>
    </location>
</feature>
<dbReference type="GO" id="GO:0046872">
    <property type="term" value="F:metal ion binding"/>
    <property type="evidence" value="ECO:0007669"/>
    <property type="project" value="UniProtKB-KW"/>
</dbReference>
<feature type="region of interest" description="Disordered" evidence="12">
    <location>
        <begin position="354"/>
        <end position="389"/>
    </location>
</feature>
<dbReference type="Pfam" id="PF09079">
    <property type="entry name" value="WHD_Cdc6"/>
    <property type="match status" value="1"/>
</dbReference>
<evidence type="ECO:0000256" key="2">
    <source>
        <dbReference type="ARBA" id="ARBA00008398"/>
    </source>
</evidence>
<evidence type="ECO:0000259" key="14">
    <source>
        <dbReference type="SMART" id="SM01074"/>
    </source>
</evidence>
<dbReference type="GO" id="GO:0003688">
    <property type="term" value="F:DNA replication origin binding"/>
    <property type="evidence" value="ECO:0007669"/>
    <property type="project" value="TreeGrafter"/>
</dbReference>
<evidence type="ECO:0000256" key="4">
    <source>
        <dbReference type="ARBA" id="ARBA00022705"/>
    </source>
</evidence>
<feature type="domain" description="Cdc6 C-terminal" evidence="14">
    <location>
        <begin position="695"/>
        <end position="775"/>
    </location>
</feature>
<gene>
    <name evidence="15" type="ORF">NEZAVI_LOCUS6426</name>
</gene>
<keyword evidence="9 11" id="KW-0238">DNA-binding</keyword>
<feature type="compositionally biased region" description="Basic residues" evidence="12">
    <location>
        <begin position="207"/>
        <end position="216"/>
    </location>
</feature>
<evidence type="ECO:0000259" key="13">
    <source>
        <dbReference type="SMART" id="SM00382"/>
    </source>
</evidence>
<organism evidence="15 16">
    <name type="scientific">Nezara viridula</name>
    <name type="common">Southern green stink bug</name>
    <name type="synonym">Cimex viridulus</name>
    <dbReference type="NCBI Taxonomy" id="85310"/>
    <lineage>
        <taxon>Eukaryota</taxon>
        <taxon>Metazoa</taxon>
        <taxon>Ecdysozoa</taxon>
        <taxon>Arthropoda</taxon>
        <taxon>Hexapoda</taxon>
        <taxon>Insecta</taxon>
        <taxon>Pterygota</taxon>
        <taxon>Neoptera</taxon>
        <taxon>Paraneoptera</taxon>
        <taxon>Hemiptera</taxon>
        <taxon>Heteroptera</taxon>
        <taxon>Panheteroptera</taxon>
        <taxon>Pentatomomorpha</taxon>
        <taxon>Pentatomoidea</taxon>
        <taxon>Pentatomidae</taxon>
        <taxon>Pentatominae</taxon>
        <taxon>Nezara</taxon>
    </lineage>
</organism>
<feature type="domain" description="AAA+ ATPase" evidence="13">
    <location>
        <begin position="451"/>
        <end position="605"/>
    </location>
</feature>
<dbReference type="GO" id="GO:0005524">
    <property type="term" value="F:ATP binding"/>
    <property type="evidence" value="ECO:0007669"/>
    <property type="project" value="UniProtKB-KW"/>
</dbReference>
<dbReference type="InterPro" id="IPR050311">
    <property type="entry name" value="ORC1/CDC6"/>
</dbReference>